<proteinExistence type="predicted"/>
<organism evidence="1">
    <name type="scientific">Borrelia coriaceae ATCC 43381</name>
    <dbReference type="NCBI Taxonomy" id="1408429"/>
    <lineage>
        <taxon>Bacteria</taxon>
        <taxon>Pseudomonadati</taxon>
        <taxon>Spirochaetota</taxon>
        <taxon>Spirochaetia</taxon>
        <taxon>Spirochaetales</taxon>
        <taxon>Borreliaceae</taxon>
        <taxon>Borrelia</taxon>
    </lineage>
</organism>
<dbReference type="AlphaFoldDB" id="W5SYJ4"/>
<sequence>MDIKINNNFDLIFNNDLNIIDGVEEQKQRLFIFLKTLKGSISYAPQWGLDYLYLLKVCKLGKLNQIKTYFYNIVNELQINLVGIKVEIKLKKLNITFYFPGDSLETVINT</sequence>
<protein>
    <submittedName>
        <fullName evidence="1">Uncharacterized protein</fullName>
    </submittedName>
</protein>
<dbReference type="Pfam" id="PF10934">
    <property type="entry name" value="Sheath_initiator"/>
    <property type="match status" value="1"/>
</dbReference>
<accession>W5SYJ4</accession>
<name>W5SYJ4_9SPIR</name>
<dbReference type="RefSeq" id="WP_025409076.1">
    <property type="nucleotide sequence ID" value="NZ_CP005800.1"/>
</dbReference>
<dbReference type="EMBL" id="CP005800">
    <property type="protein sequence ID" value="AHH11940.1"/>
    <property type="molecule type" value="Genomic_DNA"/>
</dbReference>
<dbReference type="HOGENOM" id="CLU_173073_0_0_12"/>
<geneLocation type="plasmid" evidence="1">
    <name>unnamed</name>
</geneLocation>
<evidence type="ECO:0000313" key="1">
    <source>
        <dbReference type="EMBL" id="AHH11940.1"/>
    </source>
</evidence>
<dbReference type="InterPro" id="IPR020288">
    <property type="entry name" value="Sheath_initiator"/>
</dbReference>
<keyword evidence="1" id="KW-0614">Plasmid</keyword>
<gene>
    <name evidence="1" type="ORF">BCO_0008402</name>
</gene>
<reference evidence="1" key="1">
    <citation type="submission" date="2013-04" db="EMBL/GenBank/DDBJ databases">
        <title>Comparative Genomics of Relapsing Fever Spirochetes.</title>
        <authorList>
            <person name="Schwan T.G."/>
            <person name="Raffel S.J."/>
            <person name="Porcella S.F."/>
            <person name="Martens C.A."/>
            <person name="Bruno D.P."/>
            <person name="Ricklefs S.M."/>
            <person name="Barbian K.B."/>
        </authorList>
    </citation>
    <scope>NUCLEOTIDE SEQUENCE</scope>
    <source>
        <strain evidence="1">Co53</strain>
        <plasmid evidence="1">unnamed</plasmid>
    </source>
</reference>